<feature type="domain" description="Sulfatase N-terminal" evidence="2">
    <location>
        <begin position="28"/>
        <end position="194"/>
    </location>
</feature>
<dbReference type="InterPro" id="IPR052701">
    <property type="entry name" value="GAG_Ulvan_Degrading_Sulfatases"/>
</dbReference>
<reference evidence="3" key="1">
    <citation type="journal article" date="2014" name="Front. Microbiol.">
        <title>High frequency of phylogenetically diverse reductive dehalogenase-homologous genes in deep subseafloor sedimentary metagenomes.</title>
        <authorList>
            <person name="Kawai M."/>
            <person name="Futagami T."/>
            <person name="Toyoda A."/>
            <person name="Takaki Y."/>
            <person name="Nishi S."/>
            <person name="Hori S."/>
            <person name="Arai W."/>
            <person name="Tsubouchi T."/>
            <person name="Morono Y."/>
            <person name="Uchiyama I."/>
            <person name="Ito T."/>
            <person name="Fujiyama A."/>
            <person name="Inagaki F."/>
            <person name="Takami H."/>
        </authorList>
    </citation>
    <scope>NUCLEOTIDE SEQUENCE</scope>
    <source>
        <strain evidence="3">Expedition CK06-06</strain>
    </source>
</reference>
<gene>
    <name evidence="3" type="ORF">S06H3_18160</name>
</gene>
<evidence type="ECO:0000256" key="1">
    <source>
        <dbReference type="SAM" id="MobiDB-lite"/>
    </source>
</evidence>
<evidence type="ECO:0000313" key="3">
    <source>
        <dbReference type="EMBL" id="GAI12968.1"/>
    </source>
</evidence>
<feature type="region of interest" description="Disordered" evidence="1">
    <location>
        <begin position="299"/>
        <end position="322"/>
    </location>
</feature>
<evidence type="ECO:0000259" key="2">
    <source>
        <dbReference type="Pfam" id="PF00884"/>
    </source>
</evidence>
<sequence>REAGYYCTNKSKEDYNFKTPKETWDQSDRRAHWQNRPESKPFFAVFNFDSTHESGLWNSADFDNTHPKRLKASQWQKPGNMKVPSIYPDTPAVRRDFARLFERITEFDYFVKDRIEELKQAGLYEDTIIFIWSDHGNGLPRAKRWLYDSGTLVPLIIRIPEKFRVKKQGRPNTTDDQLVNLIDLGPTVLNLAGVAAAEHMQARAFLGPNLSAKRNYIFGARQRIDENYDMVRSVRDNRYRFIRNFNPFRPYLPYLDYAEICNTMKEMRRLYSEGMLNEIQMQWMSERRPAEELYDLENDPWETKNLSDDPEYASIQKRLEKT</sequence>
<dbReference type="InterPro" id="IPR017850">
    <property type="entry name" value="Alkaline_phosphatase_core_sf"/>
</dbReference>
<dbReference type="PANTHER" id="PTHR43751:SF1">
    <property type="entry name" value="SULFATASE ATSG-RELATED"/>
    <property type="match status" value="1"/>
</dbReference>
<dbReference type="EMBL" id="BARV01009157">
    <property type="protein sequence ID" value="GAI12968.1"/>
    <property type="molecule type" value="Genomic_DNA"/>
</dbReference>
<dbReference type="SUPFAM" id="SSF53649">
    <property type="entry name" value="Alkaline phosphatase-like"/>
    <property type="match status" value="1"/>
</dbReference>
<dbReference type="Gene3D" id="3.40.720.10">
    <property type="entry name" value="Alkaline Phosphatase, subunit A"/>
    <property type="match status" value="1"/>
</dbReference>
<protein>
    <recommendedName>
        <fullName evidence="2">Sulfatase N-terminal domain-containing protein</fullName>
    </recommendedName>
</protein>
<name>X1L206_9ZZZZ</name>
<organism evidence="3">
    <name type="scientific">marine sediment metagenome</name>
    <dbReference type="NCBI Taxonomy" id="412755"/>
    <lineage>
        <taxon>unclassified sequences</taxon>
        <taxon>metagenomes</taxon>
        <taxon>ecological metagenomes</taxon>
    </lineage>
</organism>
<accession>X1L206</accession>
<dbReference type="InterPro" id="IPR000917">
    <property type="entry name" value="Sulfatase_N"/>
</dbReference>
<dbReference type="PANTHER" id="PTHR43751">
    <property type="entry name" value="SULFATASE"/>
    <property type="match status" value="1"/>
</dbReference>
<feature type="non-terminal residue" evidence="3">
    <location>
        <position position="322"/>
    </location>
</feature>
<dbReference type="Pfam" id="PF00884">
    <property type="entry name" value="Sulfatase"/>
    <property type="match status" value="1"/>
</dbReference>
<comment type="caution">
    <text evidence="3">The sequence shown here is derived from an EMBL/GenBank/DDBJ whole genome shotgun (WGS) entry which is preliminary data.</text>
</comment>
<feature type="non-terminal residue" evidence="3">
    <location>
        <position position="1"/>
    </location>
</feature>
<proteinExistence type="predicted"/>
<dbReference type="AlphaFoldDB" id="X1L206"/>